<dbReference type="GO" id="GO:0004070">
    <property type="term" value="F:aspartate carbamoyltransferase activity"/>
    <property type="evidence" value="ECO:0007669"/>
    <property type="project" value="UniProtKB-UniRule"/>
</dbReference>
<dbReference type="InterPro" id="IPR036901">
    <property type="entry name" value="Asp/Orn_carbamoylTrfase_sf"/>
</dbReference>
<organism evidence="12 13">
    <name type="scientific">Paracidovorax valerianellae</name>
    <dbReference type="NCBI Taxonomy" id="187868"/>
    <lineage>
        <taxon>Bacteria</taxon>
        <taxon>Pseudomonadati</taxon>
        <taxon>Pseudomonadota</taxon>
        <taxon>Betaproteobacteria</taxon>
        <taxon>Burkholderiales</taxon>
        <taxon>Comamonadaceae</taxon>
        <taxon>Paracidovorax</taxon>
    </lineage>
</organism>
<dbReference type="UniPathway" id="UPA00070">
    <property type="reaction ID" value="UER00116"/>
</dbReference>
<evidence type="ECO:0000256" key="5">
    <source>
        <dbReference type="ARBA" id="ARBA00022975"/>
    </source>
</evidence>
<dbReference type="PRINTS" id="PR00100">
    <property type="entry name" value="AOTCASE"/>
</dbReference>
<dbReference type="STRING" id="187868.SAMN05192589_108131"/>
<evidence type="ECO:0000256" key="4">
    <source>
        <dbReference type="ARBA" id="ARBA00022679"/>
    </source>
</evidence>
<keyword evidence="5" id="KW-0665">Pyrimidine biosynthesis</keyword>
<dbReference type="GO" id="GO:0006207">
    <property type="term" value="P:'de novo' pyrimidine nucleobase biosynthetic process"/>
    <property type="evidence" value="ECO:0007669"/>
    <property type="project" value="InterPro"/>
</dbReference>
<keyword evidence="13" id="KW-1185">Reference proteome</keyword>
<dbReference type="NCBIfam" id="TIGR00670">
    <property type="entry name" value="asp_carb_tr"/>
    <property type="match status" value="1"/>
</dbReference>
<dbReference type="AlphaFoldDB" id="A0A1G6WXU1"/>
<dbReference type="GO" id="GO:0044205">
    <property type="term" value="P:'de novo' UMP biosynthetic process"/>
    <property type="evidence" value="ECO:0007669"/>
    <property type="project" value="UniProtKB-UniPathway"/>
</dbReference>
<evidence type="ECO:0000256" key="9">
    <source>
        <dbReference type="RuleBase" id="RU003634"/>
    </source>
</evidence>
<dbReference type="OrthoDB" id="9774690at2"/>
<dbReference type="Proteomes" id="UP000198781">
    <property type="component" value="Unassembled WGS sequence"/>
</dbReference>
<comment type="similarity">
    <text evidence="2">Belongs to the aspartate/ornithine carbamoyltransferase superfamily. ATCase family.</text>
</comment>
<dbReference type="InterPro" id="IPR002082">
    <property type="entry name" value="Asp_carbamoyltransf"/>
</dbReference>
<dbReference type="EC" id="2.1.3.2" evidence="3 8"/>
<comment type="pathway">
    <text evidence="1">Pyrimidine metabolism; UMP biosynthesis via de novo pathway; (S)-dihydroorotate from bicarbonate: step 2/3.</text>
</comment>
<gene>
    <name evidence="12" type="ORF">SAMN05192589_108131</name>
</gene>
<proteinExistence type="inferred from homology"/>
<evidence type="ECO:0000313" key="12">
    <source>
        <dbReference type="EMBL" id="SDD70619.1"/>
    </source>
</evidence>
<dbReference type="EMBL" id="FMZC01000008">
    <property type="protein sequence ID" value="SDD70619.1"/>
    <property type="molecule type" value="Genomic_DNA"/>
</dbReference>
<sequence length="342" mass="37494">MASKNLISIEDLSRQDIESLFSDADDIRRFPESFGNALAGKIVFTLFCQPSTRTRLSFESAAYRLGARVLSVFDMHSTRQSLGESLLDTTRMAGYYADALIARHPDHGVMEQITETIDVPLINAGEGLGRHPTQTLIDLYTAREHFDTIDGLRVGFVGGLRYSRAAKSLLAGLRLFNNIELHAVDAANEADEGSPLPAALAAAAGRPIRLHASVQAMMGQVDLLYVVRVQREKFSDGALHQRQLDRCRVHRELLAKAPPWLAVMHCLPRTEELDTDVDATPQNKYFLQAAYGVPLRMAVLRRYMAASSVGGGCGGSGGLGMADAVSRRAIEVLRNDEPSLTW</sequence>
<dbReference type="GO" id="GO:0006520">
    <property type="term" value="P:amino acid metabolic process"/>
    <property type="evidence" value="ECO:0007669"/>
    <property type="project" value="InterPro"/>
</dbReference>
<dbReference type="PANTHER" id="PTHR45753">
    <property type="entry name" value="ORNITHINE CARBAMOYLTRANSFERASE, MITOCHONDRIAL"/>
    <property type="match status" value="1"/>
</dbReference>
<dbReference type="Gene3D" id="3.40.50.1370">
    <property type="entry name" value="Aspartate/ornithine carbamoyltransferase"/>
    <property type="match status" value="2"/>
</dbReference>
<dbReference type="InterPro" id="IPR006131">
    <property type="entry name" value="Asp_carbamoyltransf_Asp/Orn-bd"/>
</dbReference>
<dbReference type="RefSeq" id="WP_092744389.1">
    <property type="nucleotide sequence ID" value="NZ_FMZC01000008.1"/>
</dbReference>
<dbReference type="PANTHER" id="PTHR45753:SF6">
    <property type="entry name" value="ASPARTATE CARBAMOYLTRANSFERASE"/>
    <property type="match status" value="1"/>
</dbReference>
<feature type="domain" description="Aspartate/ornithine carbamoyltransferase carbamoyl-P binding" evidence="11">
    <location>
        <begin position="4"/>
        <end position="144"/>
    </location>
</feature>
<keyword evidence="4 9" id="KW-0808">Transferase</keyword>
<dbReference type="GO" id="GO:0016597">
    <property type="term" value="F:amino acid binding"/>
    <property type="evidence" value="ECO:0007669"/>
    <property type="project" value="InterPro"/>
</dbReference>
<dbReference type="Pfam" id="PF02729">
    <property type="entry name" value="OTCace_N"/>
    <property type="match status" value="1"/>
</dbReference>
<comment type="catalytic activity">
    <reaction evidence="7">
        <text>carbamoyl phosphate + L-aspartate = N-carbamoyl-L-aspartate + phosphate + H(+)</text>
        <dbReference type="Rhea" id="RHEA:20013"/>
        <dbReference type="ChEBI" id="CHEBI:15378"/>
        <dbReference type="ChEBI" id="CHEBI:29991"/>
        <dbReference type="ChEBI" id="CHEBI:32814"/>
        <dbReference type="ChEBI" id="CHEBI:43474"/>
        <dbReference type="ChEBI" id="CHEBI:58228"/>
        <dbReference type="EC" id="2.1.3.2"/>
    </reaction>
</comment>
<dbReference type="PRINTS" id="PR00101">
    <property type="entry name" value="ATCASE"/>
</dbReference>
<feature type="domain" description="Aspartate/ornithine carbamoyltransferase Asp/Orn-binding" evidence="10">
    <location>
        <begin position="150"/>
        <end position="300"/>
    </location>
</feature>
<evidence type="ECO:0000256" key="2">
    <source>
        <dbReference type="ARBA" id="ARBA00008896"/>
    </source>
</evidence>
<comment type="function">
    <text evidence="6">Catalyzes the condensation of carbamoyl phosphate and aspartate to form carbamoyl aspartate and inorganic phosphate, the committed step in the de novo pyrimidine nucleotide biosynthesis pathway.</text>
</comment>
<evidence type="ECO:0000256" key="8">
    <source>
        <dbReference type="NCBIfam" id="TIGR00670"/>
    </source>
</evidence>
<name>A0A1G6WXU1_9BURK</name>
<dbReference type="SUPFAM" id="SSF53671">
    <property type="entry name" value="Aspartate/ornithine carbamoyltransferase"/>
    <property type="match status" value="1"/>
</dbReference>
<evidence type="ECO:0000256" key="6">
    <source>
        <dbReference type="ARBA" id="ARBA00043884"/>
    </source>
</evidence>
<dbReference type="InterPro" id="IPR006132">
    <property type="entry name" value="Asp/Orn_carbamoyltranf_P-bd"/>
</dbReference>
<evidence type="ECO:0000256" key="1">
    <source>
        <dbReference type="ARBA" id="ARBA00004852"/>
    </source>
</evidence>
<dbReference type="InterPro" id="IPR006130">
    <property type="entry name" value="Asp/Orn_carbamoylTrfase"/>
</dbReference>
<protein>
    <recommendedName>
        <fullName evidence="3 8">Aspartate carbamoyltransferase</fullName>
        <ecNumber evidence="3 8">2.1.3.2</ecNumber>
    </recommendedName>
</protein>
<evidence type="ECO:0000256" key="3">
    <source>
        <dbReference type="ARBA" id="ARBA00013008"/>
    </source>
</evidence>
<evidence type="ECO:0000313" key="13">
    <source>
        <dbReference type="Proteomes" id="UP000198781"/>
    </source>
</evidence>
<reference evidence="12 13" key="1">
    <citation type="submission" date="2016-10" db="EMBL/GenBank/DDBJ databases">
        <authorList>
            <person name="de Groot N.N."/>
        </authorList>
    </citation>
    <scope>NUCLEOTIDE SEQUENCE [LARGE SCALE GENOMIC DNA]</scope>
    <source>
        <strain evidence="12 13">DSM 16619</strain>
    </source>
</reference>
<dbReference type="Pfam" id="PF00185">
    <property type="entry name" value="OTCace"/>
    <property type="match status" value="1"/>
</dbReference>
<accession>A0A1G6WXU1</accession>
<evidence type="ECO:0000256" key="7">
    <source>
        <dbReference type="ARBA" id="ARBA00048859"/>
    </source>
</evidence>
<evidence type="ECO:0000259" key="11">
    <source>
        <dbReference type="Pfam" id="PF02729"/>
    </source>
</evidence>
<evidence type="ECO:0000259" key="10">
    <source>
        <dbReference type="Pfam" id="PF00185"/>
    </source>
</evidence>